<protein>
    <submittedName>
        <fullName evidence="2">Uncharacterized protein</fullName>
    </submittedName>
</protein>
<keyword evidence="3" id="KW-1185">Reference proteome</keyword>
<name>A0A4V5N253_9ACTN</name>
<dbReference type="EMBL" id="SUMC01000029">
    <property type="protein sequence ID" value="TKA08559.1"/>
    <property type="molecule type" value="Genomic_DNA"/>
</dbReference>
<evidence type="ECO:0000256" key="1">
    <source>
        <dbReference type="SAM" id="Phobius"/>
    </source>
</evidence>
<sequence length="75" mass="8050">MVGPRFGIPTPAGTPFEAIGEYPSGAWFHGVMFIATQRKVHPTDGETILSIAFPLLMALAALVITQLVLTRRSPS</sequence>
<dbReference type="AlphaFoldDB" id="A0A4V5N253"/>
<gene>
    <name evidence="2" type="ORF">FCI23_26835</name>
</gene>
<proteinExistence type="predicted"/>
<feature type="transmembrane region" description="Helical" evidence="1">
    <location>
        <begin position="48"/>
        <end position="69"/>
    </location>
</feature>
<evidence type="ECO:0000313" key="2">
    <source>
        <dbReference type="EMBL" id="TKA08559.1"/>
    </source>
</evidence>
<dbReference type="RefSeq" id="WP_136726513.1">
    <property type="nucleotide sequence ID" value="NZ_SUMC01000029.1"/>
</dbReference>
<comment type="caution">
    <text evidence="2">The sequence shown here is derived from an EMBL/GenBank/DDBJ whole genome shotgun (WGS) entry which is preliminary data.</text>
</comment>
<evidence type="ECO:0000313" key="3">
    <source>
        <dbReference type="Proteomes" id="UP000305778"/>
    </source>
</evidence>
<dbReference type="Proteomes" id="UP000305778">
    <property type="component" value="Unassembled WGS sequence"/>
</dbReference>
<keyword evidence="1" id="KW-1133">Transmembrane helix</keyword>
<reference evidence="2 3" key="1">
    <citation type="submission" date="2019-04" db="EMBL/GenBank/DDBJ databases">
        <title>Streptomyces oryziradicis sp. nov., a novel actinomycete isolated from rhizosphere soil of rice (Oryza sativa L.).</title>
        <authorList>
            <person name="Li C."/>
        </authorList>
    </citation>
    <scope>NUCLEOTIDE SEQUENCE [LARGE SCALE GENOMIC DNA]</scope>
    <source>
        <strain evidence="2 3">NEAU-C40</strain>
    </source>
</reference>
<organism evidence="2 3">
    <name type="scientific">Actinacidiphila oryziradicis</name>
    <dbReference type="NCBI Taxonomy" id="2571141"/>
    <lineage>
        <taxon>Bacteria</taxon>
        <taxon>Bacillati</taxon>
        <taxon>Actinomycetota</taxon>
        <taxon>Actinomycetes</taxon>
        <taxon>Kitasatosporales</taxon>
        <taxon>Streptomycetaceae</taxon>
        <taxon>Actinacidiphila</taxon>
    </lineage>
</organism>
<keyword evidence="1" id="KW-0472">Membrane</keyword>
<accession>A0A4V5N253</accession>
<keyword evidence="1" id="KW-0812">Transmembrane</keyword>